<name>A0A1I7TUT5_9PELO</name>
<feature type="region of interest" description="Disordered" evidence="1">
    <location>
        <begin position="209"/>
        <end position="231"/>
    </location>
</feature>
<organism evidence="2 3">
    <name type="scientific">Caenorhabditis tropicalis</name>
    <dbReference type="NCBI Taxonomy" id="1561998"/>
    <lineage>
        <taxon>Eukaryota</taxon>
        <taxon>Metazoa</taxon>
        <taxon>Ecdysozoa</taxon>
        <taxon>Nematoda</taxon>
        <taxon>Chromadorea</taxon>
        <taxon>Rhabditida</taxon>
        <taxon>Rhabditina</taxon>
        <taxon>Rhabditomorpha</taxon>
        <taxon>Rhabditoidea</taxon>
        <taxon>Rhabditidae</taxon>
        <taxon>Peloderinae</taxon>
        <taxon>Caenorhabditis</taxon>
    </lineage>
</organism>
<dbReference type="AlphaFoldDB" id="A0A1I7TUT5"/>
<dbReference type="Proteomes" id="UP000095282">
    <property type="component" value="Unplaced"/>
</dbReference>
<keyword evidence="2" id="KW-1185">Reference proteome</keyword>
<feature type="compositionally biased region" description="Polar residues" evidence="1">
    <location>
        <begin position="219"/>
        <end position="231"/>
    </location>
</feature>
<proteinExistence type="predicted"/>
<sequence length="231" mass="26181">MASRNQSLRSETISLEIDYSPTKDASALNQMDQLWNLMTDVENENIGFRSTRAEIIEWSKLSKRDVPKLVGECEKHNNELQKRMEHVSRLELRKMLFEKEKHPALGRAAEMMTCLSKQVVSTGRLIRCFHRHTMDIRFSGRLVARGKSIRQPVDGAMIVTARGFAEGTNVKILSTENPLEWTIEGNGQTKRVPSVYVQLKNAKTRMTSPIRLASPPQSPSLVTIESTLTSE</sequence>
<protein>
    <submittedName>
        <fullName evidence="3">BRCA-2_OB1 domain-containing protein</fullName>
    </submittedName>
</protein>
<evidence type="ECO:0000256" key="1">
    <source>
        <dbReference type="SAM" id="MobiDB-lite"/>
    </source>
</evidence>
<reference evidence="3" key="1">
    <citation type="submission" date="2016-11" db="UniProtKB">
        <authorList>
            <consortium name="WormBaseParasite"/>
        </authorList>
    </citation>
    <scope>IDENTIFICATION</scope>
</reference>
<dbReference type="WBParaSite" id="Csp11.Scaffold629.g12000.t1">
    <property type="protein sequence ID" value="Csp11.Scaffold629.g12000.t1"/>
    <property type="gene ID" value="Csp11.Scaffold629.g12000"/>
</dbReference>
<evidence type="ECO:0000313" key="3">
    <source>
        <dbReference type="WBParaSite" id="Csp11.Scaffold629.g12000.t1"/>
    </source>
</evidence>
<evidence type="ECO:0000313" key="2">
    <source>
        <dbReference type="Proteomes" id="UP000095282"/>
    </source>
</evidence>
<accession>A0A1I7TUT5</accession>